<feature type="compositionally biased region" description="Low complexity" evidence="3">
    <location>
        <begin position="240"/>
        <end position="249"/>
    </location>
</feature>
<feature type="compositionally biased region" description="Low complexity" evidence="3">
    <location>
        <begin position="122"/>
        <end position="191"/>
    </location>
</feature>
<reference evidence="5 6" key="1">
    <citation type="submission" date="2017-12" db="EMBL/GenBank/DDBJ databases">
        <title>Genome Sequence of a Multidrug-Resistant Candida haemulonii Isolate from a Patient with Chronic Leg Ulcers in Israel.</title>
        <authorList>
            <person name="Chow N.A."/>
            <person name="Gade L."/>
            <person name="Batra D."/>
            <person name="Rowe L.A."/>
            <person name="Ben-Ami R."/>
            <person name="Loparev V.N."/>
            <person name="Litvintseva A.P."/>
        </authorList>
    </citation>
    <scope>NUCLEOTIDE SEQUENCE [LARGE SCALE GENOMIC DNA]</scope>
    <source>
        <strain evidence="5 6">B11899</strain>
    </source>
</reference>
<sequence>MKYFVSAAALAATVAAASSAAASAPAGSAPASVEVETVTNQHTTELTITSCSGVKSCETTVHAATETVVTKTVEGVETEYTTICPVSEEGPEKTPAPAPAPEGSAPAPAPAPEGSAPPAPAPEASAPASAPAPAPEGSAPAPAPAPEASGPAPAPEGSAPAPAPGPEASAPPAEGTTPTTLAGEPTTAPEGSAPPAPAPEGSAPPAPAAGSESDVIVDATTTPTSVESTGVVHTSYAQSTFTSVQQSQSAPPAEGSAGVSTFEGGANKQAFAGAALIGAAAMLL</sequence>
<evidence type="ECO:0000256" key="3">
    <source>
        <dbReference type="SAM" id="MobiDB-lite"/>
    </source>
</evidence>
<feature type="region of interest" description="Disordered" evidence="3">
    <location>
        <begin position="240"/>
        <end position="259"/>
    </location>
</feature>
<dbReference type="AlphaFoldDB" id="A0A2V1AZK0"/>
<evidence type="ECO:0000313" key="5">
    <source>
        <dbReference type="EMBL" id="PVH23282.1"/>
    </source>
</evidence>
<dbReference type="GeneID" id="37008347"/>
<dbReference type="InterPro" id="IPR025928">
    <property type="entry name" value="Flocculin_t3_rpt"/>
</dbReference>
<feature type="compositionally biased region" description="Pro residues" evidence="3">
    <location>
        <begin position="107"/>
        <end position="121"/>
    </location>
</feature>
<dbReference type="RefSeq" id="XP_025344222.1">
    <property type="nucleotide sequence ID" value="XM_025486672.1"/>
</dbReference>
<feature type="chain" id="PRO_5016009163" evidence="4">
    <location>
        <begin position="17"/>
        <end position="284"/>
    </location>
</feature>
<dbReference type="Pfam" id="PF13928">
    <property type="entry name" value="Flocculin_t3"/>
    <property type="match status" value="1"/>
</dbReference>
<evidence type="ECO:0000256" key="4">
    <source>
        <dbReference type="SAM" id="SignalP"/>
    </source>
</evidence>
<feature type="region of interest" description="Disordered" evidence="3">
    <location>
        <begin position="82"/>
        <end position="231"/>
    </location>
</feature>
<keyword evidence="2" id="KW-0325">Glycoprotein</keyword>
<keyword evidence="1 4" id="KW-0732">Signal</keyword>
<dbReference type="EMBL" id="PKFO01000010">
    <property type="protein sequence ID" value="PVH23282.1"/>
    <property type="molecule type" value="Genomic_DNA"/>
</dbReference>
<feature type="compositionally biased region" description="Polar residues" evidence="3">
    <location>
        <begin position="219"/>
        <end position="231"/>
    </location>
</feature>
<proteinExistence type="predicted"/>
<protein>
    <submittedName>
        <fullName evidence="5">Uncharacterized protein</fullName>
    </submittedName>
</protein>
<evidence type="ECO:0000313" key="6">
    <source>
        <dbReference type="Proteomes" id="UP000244309"/>
    </source>
</evidence>
<dbReference type="VEuPathDB" id="FungiDB:CXQ85_003016"/>
<keyword evidence="6" id="KW-1185">Reference proteome</keyword>
<name>A0A2V1AZK0_9ASCO</name>
<feature type="compositionally biased region" description="Pro residues" evidence="3">
    <location>
        <begin position="192"/>
        <end position="207"/>
    </location>
</feature>
<evidence type="ECO:0000256" key="1">
    <source>
        <dbReference type="ARBA" id="ARBA00022729"/>
    </source>
</evidence>
<dbReference type="STRING" id="45357.A0A2V1AZK0"/>
<gene>
    <name evidence="5" type="ORF">CXQ85_003016</name>
</gene>
<feature type="signal peptide" evidence="4">
    <location>
        <begin position="1"/>
        <end position="16"/>
    </location>
</feature>
<organism evidence="5 6">
    <name type="scientific">Candidozyma haemuli</name>
    <dbReference type="NCBI Taxonomy" id="45357"/>
    <lineage>
        <taxon>Eukaryota</taxon>
        <taxon>Fungi</taxon>
        <taxon>Dikarya</taxon>
        <taxon>Ascomycota</taxon>
        <taxon>Saccharomycotina</taxon>
        <taxon>Pichiomycetes</taxon>
        <taxon>Metschnikowiaceae</taxon>
        <taxon>Candidozyma</taxon>
    </lineage>
</organism>
<evidence type="ECO:0000256" key="2">
    <source>
        <dbReference type="ARBA" id="ARBA00023180"/>
    </source>
</evidence>
<dbReference type="Proteomes" id="UP000244309">
    <property type="component" value="Unassembled WGS sequence"/>
</dbReference>
<accession>A0A2V1AZK0</accession>
<comment type="caution">
    <text evidence="5">The sequence shown here is derived from an EMBL/GenBank/DDBJ whole genome shotgun (WGS) entry which is preliminary data.</text>
</comment>